<proteinExistence type="predicted"/>
<evidence type="ECO:0000313" key="2">
    <source>
        <dbReference type="EMBL" id="RTN19020.1"/>
    </source>
</evidence>
<organism evidence="2 3">
    <name type="scientific">Enterobacter quasimori</name>
    <dbReference type="NCBI Taxonomy" id="2838947"/>
    <lineage>
        <taxon>Bacteria</taxon>
        <taxon>Pseudomonadati</taxon>
        <taxon>Pseudomonadota</taxon>
        <taxon>Gammaproteobacteria</taxon>
        <taxon>Enterobacterales</taxon>
        <taxon>Enterobacteriaceae</taxon>
        <taxon>Enterobacter</taxon>
    </lineage>
</organism>
<dbReference type="RefSeq" id="WP_032666476.1">
    <property type="nucleotide sequence ID" value="NZ_RXRX01000018.1"/>
</dbReference>
<feature type="transmembrane region" description="Helical" evidence="1">
    <location>
        <begin position="12"/>
        <end position="34"/>
    </location>
</feature>
<dbReference type="Proteomes" id="UP000278241">
    <property type="component" value="Unassembled WGS sequence"/>
</dbReference>
<evidence type="ECO:0000313" key="3">
    <source>
        <dbReference type="Proteomes" id="UP000278241"/>
    </source>
</evidence>
<keyword evidence="1" id="KW-0812">Transmembrane</keyword>
<feature type="transmembrane region" description="Helical" evidence="1">
    <location>
        <begin position="46"/>
        <end position="70"/>
    </location>
</feature>
<name>A0ABY0AN68_9ENTR</name>
<keyword evidence="3" id="KW-1185">Reference proteome</keyword>
<gene>
    <name evidence="2" type="ORF">EKN94_20825</name>
</gene>
<sequence>MKKVNWLKRDNIKLAWVILCVAITITSGTIYWQQYQPGDGASFKQLLNAVFSTVAVIGSTAAILLCISVFSSIISKVDNWGEHE</sequence>
<dbReference type="EMBL" id="RXRX01000018">
    <property type="protein sequence ID" value="RTN19020.1"/>
    <property type="molecule type" value="Genomic_DNA"/>
</dbReference>
<comment type="caution">
    <text evidence="2">The sequence shown here is derived from an EMBL/GenBank/DDBJ whole genome shotgun (WGS) entry which is preliminary data.</text>
</comment>
<reference evidence="2 3" key="1">
    <citation type="submission" date="2018-12" db="EMBL/GenBank/DDBJ databases">
        <title>The Batch Genome Submission of Enterobacter spp. strains.</title>
        <authorList>
            <person name="Wei L."/>
            <person name="Wu W."/>
            <person name="Lin J."/>
            <person name="Zhang X."/>
            <person name="Feng Y."/>
            <person name="Zong Z."/>
        </authorList>
    </citation>
    <scope>NUCLEOTIDE SEQUENCE [LARGE SCALE GENOMIC DNA]</scope>
    <source>
        <strain evidence="2 3">WCHEM090044</strain>
    </source>
</reference>
<evidence type="ECO:0000256" key="1">
    <source>
        <dbReference type="SAM" id="Phobius"/>
    </source>
</evidence>
<keyword evidence="1" id="KW-0472">Membrane</keyword>
<accession>A0ABY0AN68</accession>
<protein>
    <submittedName>
        <fullName evidence="2">Uncharacterized protein</fullName>
    </submittedName>
</protein>
<keyword evidence="1" id="KW-1133">Transmembrane helix</keyword>